<reference evidence="2" key="1">
    <citation type="journal article" date="2022" name="Mol. Ecol. Resour.">
        <title>The genomes of chicory, endive, great burdock and yacon provide insights into Asteraceae palaeo-polyploidization history and plant inulin production.</title>
        <authorList>
            <person name="Fan W."/>
            <person name="Wang S."/>
            <person name="Wang H."/>
            <person name="Wang A."/>
            <person name="Jiang F."/>
            <person name="Liu H."/>
            <person name="Zhao H."/>
            <person name="Xu D."/>
            <person name="Zhang Y."/>
        </authorList>
    </citation>
    <scope>NUCLEOTIDE SEQUENCE [LARGE SCALE GENOMIC DNA]</scope>
    <source>
        <strain evidence="2">cv. Yunnan</strain>
    </source>
</reference>
<comment type="caution">
    <text evidence="1">The sequence shown here is derived from an EMBL/GenBank/DDBJ whole genome shotgun (WGS) entry which is preliminary data.</text>
</comment>
<proteinExistence type="predicted"/>
<evidence type="ECO:0000313" key="1">
    <source>
        <dbReference type="EMBL" id="KAI3773657.1"/>
    </source>
</evidence>
<name>A0ACB9FR41_9ASTR</name>
<evidence type="ECO:0000313" key="2">
    <source>
        <dbReference type="Proteomes" id="UP001056120"/>
    </source>
</evidence>
<organism evidence="1 2">
    <name type="scientific">Smallanthus sonchifolius</name>
    <dbReference type="NCBI Taxonomy" id="185202"/>
    <lineage>
        <taxon>Eukaryota</taxon>
        <taxon>Viridiplantae</taxon>
        <taxon>Streptophyta</taxon>
        <taxon>Embryophyta</taxon>
        <taxon>Tracheophyta</taxon>
        <taxon>Spermatophyta</taxon>
        <taxon>Magnoliopsida</taxon>
        <taxon>eudicotyledons</taxon>
        <taxon>Gunneridae</taxon>
        <taxon>Pentapetalae</taxon>
        <taxon>asterids</taxon>
        <taxon>campanulids</taxon>
        <taxon>Asterales</taxon>
        <taxon>Asteraceae</taxon>
        <taxon>Asteroideae</taxon>
        <taxon>Heliantheae alliance</taxon>
        <taxon>Millerieae</taxon>
        <taxon>Smallanthus</taxon>
    </lineage>
</organism>
<accession>A0ACB9FR41</accession>
<dbReference type="Proteomes" id="UP001056120">
    <property type="component" value="Linkage Group LG16"/>
</dbReference>
<keyword evidence="2" id="KW-1185">Reference proteome</keyword>
<sequence length="67" mass="7984">MDGRSHKQEDWQYVNRRSKQDKREHEIAVDTWFAVFRWLGIKGSSSSFSPANLCNWMVRLLCLNPKE</sequence>
<protein>
    <submittedName>
        <fullName evidence="1">Uncharacterized protein</fullName>
    </submittedName>
</protein>
<dbReference type="EMBL" id="CM042033">
    <property type="protein sequence ID" value="KAI3773657.1"/>
    <property type="molecule type" value="Genomic_DNA"/>
</dbReference>
<gene>
    <name evidence="1" type="ORF">L1987_48187</name>
</gene>
<reference evidence="1 2" key="2">
    <citation type="journal article" date="2022" name="Mol. Ecol. Resour.">
        <title>The genomes of chicory, endive, great burdock and yacon provide insights into Asteraceae paleo-polyploidization history and plant inulin production.</title>
        <authorList>
            <person name="Fan W."/>
            <person name="Wang S."/>
            <person name="Wang H."/>
            <person name="Wang A."/>
            <person name="Jiang F."/>
            <person name="Liu H."/>
            <person name="Zhao H."/>
            <person name="Xu D."/>
            <person name="Zhang Y."/>
        </authorList>
    </citation>
    <scope>NUCLEOTIDE SEQUENCE [LARGE SCALE GENOMIC DNA]</scope>
    <source>
        <strain evidence="2">cv. Yunnan</strain>
        <tissue evidence="1">Leaves</tissue>
    </source>
</reference>